<keyword evidence="3" id="KW-0479">Metal-binding</keyword>
<comment type="cofactor">
    <cofactor evidence="1">
        <name>Mn(2+)</name>
        <dbReference type="ChEBI" id="CHEBI:29035"/>
    </cofactor>
</comment>
<protein>
    <submittedName>
        <fullName evidence="8">Coenzyme A pyrophosphatase</fullName>
    </submittedName>
</protein>
<sequence>MNSEHIMARFQLSPTAAPNQIKDTRKKRASAVMLPIIDIDNHAHILLCKRPTYLHHHPGEICLPGGKFEQNDKHLRTTAIRELHEELNIAPSNVTVLGQLPQYSTLTGFSISPFVGLLDKNTLWKNDYNEVQASFLLSLTELSKADNWQPLPFQRFGKTITLQGFSTPHGLLWGATASIIKNFTKQLALPV</sequence>
<organism evidence="8 9">
    <name type="scientific">Pseudoalteromonas espejiana</name>
    <dbReference type="NCBI Taxonomy" id="28107"/>
    <lineage>
        <taxon>Bacteria</taxon>
        <taxon>Pseudomonadati</taxon>
        <taxon>Pseudomonadota</taxon>
        <taxon>Gammaproteobacteria</taxon>
        <taxon>Alteromonadales</taxon>
        <taxon>Pseudoalteromonadaceae</taxon>
        <taxon>Pseudoalteromonas</taxon>
    </lineage>
</organism>
<comment type="cofactor">
    <cofactor evidence="2">
        <name>Mg(2+)</name>
        <dbReference type="ChEBI" id="CHEBI:18420"/>
    </cofactor>
</comment>
<dbReference type="PANTHER" id="PTHR12992:SF11">
    <property type="entry name" value="MITOCHONDRIAL COENZYME A DIPHOSPHATASE NUDT8"/>
    <property type="match status" value="1"/>
</dbReference>
<evidence type="ECO:0000313" key="8">
    <source>
        <dbReference type="EMBL" id="GEK55398.1"/>
    </source>
</evidence>
<proteinExistence type="predicted"/>
<dbReference type="InterPro" id="IPR000086">
    <property type="entry name" value="NUDIX_hydrolase_dom"/>
</dbReference>
<evidence type="ECO:0000259" key="7">
    <source>
        <dbReference type="PROSITE" id="PS51462"/>
    </source>
</evidence>
<evidence type="ECO:0000256" key="1">
    <source>
        <dbReference type="ARBA" id="ARBA00001936"/>
    </source>
</evidence>
<dbReference type="Proteomes" id="UP000321419">
    <property type="component" value="Unassembled WGS sequence"/>
</dbReference>
<keyword evidence="5" id="KW-0460">Magnesium</keyword>
<dbReference type="InterPro" id="IPR045121">
    <property type="entry name" value="CoAse"/>
</dbReference>
<evidence type="ECO:0000256" key="3">
    <source>
        <dbReference type="ARBA" id="ARBA00022723"/>
    </source>
</evidence>
<accession>A0A510XWM9</accession>
<evidence type="ECO:0000256" key="5">
    <source>
        <dbReference type="ARBA" id="ARBA00022842"/>
    </source>
</evidence>
<dbReference type="CDD" id="cd03426">
    <property type="entry name" value="NUDIX_CoAse_Nudt7"/>
    <property type="match status" value="1"/>
</dbReference>
<evidence type="ECO:0000256" key="2">
    <source>
        <dbReference type="ARBA" id="ARBA00001946"/>
    </source>
</evidence>
<evidence type="ECO:0000256" key="4">
    <source>
        <dbReference type="ARBA" id="ARBA00022801"/>
    </source>
</evidence>
<dbReference type="EMBL" id="BJUM01000020">
    <property type="protein sequence ID" value="GEK55398.1"/>
    <property type="molecule type" value="Genomic_DNA"/>
</dbReference>
<feature type="domain" description="Nudix hydrolase" evidence="7">
    <location>
        <begin position="26"/>
        <end position="166"/>
    </location>
</feature>
<keyword evidence="4" id="KW-0378">Hydrolase</keyword>
<dbReference type="SUPFAM" id="SSF55811">
    <property type="entry name" value="Nudix"/>
    <property type="match status" value="1"/>
</dbReference>
<dbReference type="Gene3D" id="3.90.79.10">
    <property type="entry name" value="Nucleoside Triphosphate Pyrophosphohydrolase"/>
    <property type="match status" value="1"/>
</dbReference>
<dbReference type="AlphaFoldDB" id="A0A510XWM9"/>
<keyword evidence="9" id="KW-1185">Reference proteome</keyword>
<dbReference type="GO" id="GO:0010945">
    <property type="term" value="F:coenzyme A diphosphatase activity"/>
    <property type="evidence" value="ECO:0007669"/>
    <property type="project" value="InterPro"/>
</dbReference>
<reference evidence="8 9" key="1">
    <citation type="submission" date="2019-07" db="EMBL/GenBank/DDBJ databases">
        <title>Whole genome shotgun sequence of Pseudoalteromonas espejiana NBRC 102222.</title>
        <authorList>
            <person name="Hosoyama A."/>
            <person name="Uohara A."/>
            <person name="Ohji S."/>
            <person name="Ichikawa N."/>
        </authorList>
    </citation>
    <scope>NUCLEOTIDE SEQUENCE [LARGE SCALE GENOMIC DNA]</scope>
    <source>
        <strain evidence="8 9">NBRC 102222</strain>
    </source>
</reference>
<gene>
    <name evidence="8" type="primary">yeaB</name>
    <name evidence="8" type="ORF">PES01_22430</name>
</gene>
<dbReference type="GO" id="GO:0046872">
    <property type="term" value="F:metal ion binding"/>
    <property type="evidence" value="ECO:0007669"/>
    <property type="project" value="UniProtKB-KW"/>
</dbReference>
<dbReference type="PANTHER" id="PTHR12992">
    <property type="entry name" value="NUDIX HYDROLASE"/>
    <property type="match status" value="1"/>
</dbReference>
<dbReference type="Pfam" id="PF00293">
    <property type="entry name" value="NUDIX"/>
    <property type="match status" value="1"/>
</dbReference>
<dbReference type="PROSITE" id="PS51462">
    <property type="entry name" value="NUDIX"/>
    <property type="match status" value="1"/>
</dbReference>
<comment type="caution">
    <text evidence="8">The sequence shown here is derived from an EMBL/GenBank/DDBJ whole genome shotgun (WGS) entry which is preliminary data.</text>
</comment>
<evidence type="ECO:0000313" key="9">
    <source>
        <dbReference type="Proteomes" id="UP000321419"/>
    </source>
</evidence>
<name>A0A510XWM9_9GAMM</name>
<keyword evidence="6" id="KW-0464">Manganese</keyword>
<dbReference type="InterPro" id="IPR015797">
    <property type="entry name" value="NUDIX_hydrolase-like_dom_sf"/>
</dbReference>
<evidence type="ECO:0000256" key="6">
    <source>
        <dbReference type="ARBA" id="ARBA00023211"/>
    </source>
</evidence>